<evidence type="ECO:0000313" key="1">
    <source>
        <dbReference type="EMBL" id="SET91832.1"/>
    </source>
</evidence>
<gene>
    <name evidence="1" type="ORF">SAMN05216313_11972</name>
</gene>
<dbReference type="Gene3D" id="2.60.120.10">
    <property type="entry name" value="Jelly Rolls"/>
    <property type="match status" value="1"/>
</dbReference>
<dbReference type="SUPFAM" id="SSF51182">
    <property type="entry name" value="RmlC-like cupins"/>
    <property type="match status" value="1"/>
</dbReference>
<organism evidence="1 2">
    <name type="scientific">Enterocloster lavalensis</name>
    <dbReference type="NCBI Taxonomy" id="460384"/>
    <lineage>
        <taxon>Bacteria</taxon>
        <taxon>Bacillati</taxon>
        <taxon>Bacillota</taxon>
        <taxon>Clostridia</taxon>
        <taxon>Lachnospirales</taxon>
        <taxon>Lachnospiraceae</taxon>
        <taxon>Enterocloster</taxon>
    </lineage>
</organism>
<dbReference type="Proteomes" id="UP000198508">
    <property type="component" value="Unassembled WGS sequence"/>
</dbReference>
<dbReference type="RefSeq" id="WP_242956380.1">
    <property type="nucleotide sequence ID" value="NZ_FOIM01000019.1"/>
</dbReference>
<name>A0A1I0I5E8_9FIRM</name>
<protein>
    <recommendedName>
        <fullName evidence="3">Cupin domain-containing protein</fullName>
    </recommendedName>
</protein>
<keyword evidence="2" id="KW-1185">Reference proteome</keyword>
<dbReference type="InterPro" id="IPR011051">
    <property type="entry name" value="RmlC_Cupin_sf"/>
</dbReference>
<evidence type="ECO:0000313" key="2">
    <source>
        <dbReference type="Proteomes" id="UP000198508"/>
    </source>
</evidence>
<accession>A0A1I0I5E8</accession>
<evidence type="ECO:0008006" key="3">
    <source>
        <dbReference type="Google" id="ProtNLM"/>
    </source>
</evidence>
<dbReference type="EMBL" id="FOIM01000019">
    <property type="protein sequence ID" value="SET91832.1"/>
    <property type="molecule type" value="Genomic_DNA"/>
</dbReference>
<dbReference type="STRING" id="460384.SAMN05216313_11972"/>
<dbReference type="InterPro" id="IPR014710">
    <property type="entry name" value="RmlC-like_jellyroll"/>
</dbReference>
<sequence length="232" mass="25315">MAKQYEHLIINGIRWVDSLPDHEGSVGGKGFPILMNGDLVPEAEAWVCPTVFQITGRQSEIVAAGTGAKANPHIHDADEMYLIVGEKGAVEFCITLGDDVYYLESPSAVYIPAGLPHSIRPTRFDEGCYGGSCQVYLSRDYVTRPVPEHPMKLENTEHLIVRDIQWVKSLPDHEGSVGNLGFPILMNGDLVPEANAWVCPTLFLATARQVGIVEAGTGPKANPHTHEGMRCI</sequence>
<proteinExistence type="predicted"/>
<reference evidence="2" key="1">
    <citation type="submission" date="2016-10" db="EMBL/GenBank/DDBJ databases">
        <authorList>
            <person name="Varghese N."/>
            <person name="Submissions S."/>
        </authorList>
    </citation>
    <scope>NUCLEOTIDE SEQUENCE [LARGE SCALE GENOMIC DNA]</scope>
    <source>
        <strain evidence="2">NLAE-zl-G277</strain>
    </source>
</reference>
<dbReference type="AlphaFoldDB" id="A0A1I0I5E8"/>